<proteinExistence type="predicted"/>
<keyword evidence="3" id="KW-1185">Reference proteome</keyword>
<feature type="compositionally biased region" description="Acidic residues" evidence="1">
    <location>
        <begin position="244"/>
        <end position="256"/>
    </location>
</feature>
<dbReference type="EMBL" id="QVID01000001">
    <property type="protein sequence ID" value="RFN60220.1"/>
    <property type="molecule type" value="Genomic_DNA"/>
</dbReference>
<feature type="region of interest" description="Disordered" evidence="1">
    <location>
        <begin position="244"/>
        <end position="277"/>
    </location>
</feature>
<sequence length="304" mass="33527">MRKNNFILFTALVGALLLFSCKKDDGGVDTIPPRDRGEEAIEAEADIITYLETHFYNYEEFNSPPEGFDYTIRFDTIAGDNANKTPLMEQVVSKSVQDRIDEDVFYDLYILKARQGEGKSPNFPDLAVNSYTGITIRNNEVFDASISPVKFDLTQIINGLQEAMIEFNGADPELTEQNPDGTITFKDFGVGAAFIPSGLGYFSNPPLGAGIQLYDQLIFTFKLYEVEIGDQDEDGVVSTLEDLNDNGIEEDDDTDGDGVPNYIDGDDDGDGVPTSVEVELDDDGNIIFMDSDNDGIPNYLDSDS</sequence>
<dbReference type="Gene3D" id="3.10.50.40">
    <property type="match status" value="1"/>
</dbReference>
<dbReference type="GO" id="GO:0003755">
    <property type="term" value="F:peptidyl-prolyl cis-trans isomerase activity"/>
    <property type="evidence" value="ECO:0007669"/>
    <property type="project" value="InterPro"/>
</dbReference>
<reference evidence="2 3" key="1">
    <citation type="journal article" date="2007" name="Int. J. Syst. Evol. Microbiol.">
        <title>Marixanthomonas ophiurae gen. nov., sp. nov., a marine bacterium of the family Flavobacteriaceae isolated from a deep-sea brittle star.</title>
        <authorList>
            <person name="Romanenko L.A."/>
            <person name="Uchino M."/>
            <person name="Frolova G.M."/>
            <person name="Mikhailov V.V."/>
        </authorList>
    </citation>
    <scope>NUCLEOTIDE SEQUENCE [LARGE SCALE GENOMIC DNA]</scope>
    <source>
        <strain evidence="2 3">KMM 3046</strain>
    </source>
</reference>
<dbReference type="PROSITE" id="PS51257">
    <property type="entry name" value="PROKAR_LIPOPROTEIN"/>
    <property type="match status" value="1"/>
</dbReference>
<gene>
    <name evidence="2" type="ORF">DZ858_09320</name>
</gene>
<protein>
    <submittedName>
        <fullName evidence="2">Uncharacterized protein</fullName>
    </submittedName>
</protein>
<dbReference type="InterPro" id="IPR046357">
    <property type="entry name" value="PPIase_dom_sf"/>
</dbReference>
<evidence type="ECO:0000313" key="2">
    <source>
        <dbReference type="EMBL" id="RFN60220.1"/>
    </source>
</evidence>
<dbReference type="Proteomes" id="UP000261082">
    <property type="component" value="Unassembled WGS sequence"/>
</dbReference>
<dbReference type="AlphaFoldDB" id="A0A3E1QDI7"/>
<organism evidence="2 3">
    <name type="scientific">Marixanthomonas ophiurae</name>
    <dbReference type="NCBI Taxonomy" id="387659"/>
    <lineage>
        <taxon>Bacteria</taxon>
        <taxon>Pseudomonadati</taxon>
        <taxon>Bacteroidota</taxon>
        <taxon>Flavobacteriia</taxon>
        <taxon>Flavobacteriales</taxon>
        <taxon>Flavobacteriaceae</taxon>
        <taxon>Marixanthomonas</taxon>
    </lineage>
</organism>
<evidence type="ECO:0000313" key="3">
    <source>
        <dbReference type="Proteomes" id="UP000261082"/>
    </source>
</evidence>
<dbReference type="OrthoDB" id="1424215at2"/>
<comment type="caution">
    <text evidence="2">The sequence shown here is derived from an EMBL/GenBank/DDBJ whole genome shotgun (WGS) entry which is preliminary data.</text>
</comment>
<dbReference type="SUPFAM" id="SSF54534">
    <property type="entry name" value="FKBP-like"/>
    <property type="match status" value="1"/>
</dbReference>
<evidence type="ECO:0000256" key="1">
    <source>
        <dbReference type="SAM" id="MobiDB-lite"/>
    </source>
</evidence>
<accession>A0A3E1QDI7</accession>
<name>A0A3E1QDI7_9FLAO</name>